<gene>
    <name evidence="2" type="ORF">TU73_01160</name>
</gene>
<organism evidence="2 3">
    <name type="scientific">Pseudomonas libanensis</name>
    <dbReference type="NCBI Taxonomy" id="75588"/>
    <lineage>
        <taxon>Bacteria</taxon>
        <taxon>Pseudomonadati</taxon>
        <taxon>Pseudomonadota</taxon>
        <taxon>Gammaproteobacteria</taxon>
        <taxon>Pseudomonadales</taxon>
        <taxon>Pseudomonadaceae</taxon>
        <taxon>Pseudomonas</taxon>
    </lineage>
</organism>
<proteinExistence type="predicted"/>
<reference evidence="2 3" key="1">
    <citation type="submission" date="2015-02" db="EMBL/GenBank/DDBJ databases">
        <title>Pseudomonas helleri sp. nov. and Pseudomonas weihenstephanensis sp. nov., isolated from raw cows milk.</title>
        <authorList>
            <person name="von Neubeck M."/>
            <person name="Huptas C."/>
            <person name="Wenning M."/>
            <person name="Scherer S."/>
        </authorList>
    </citation>
    <scope>NUCLEOTIDE SEQUENCE [LARGE SCALE GENOMIC DNA]</scope>
    <source>
        <strain evidence="2 3">DSM 17149</strain>
    </source>
</reference>
<name>A0A0R2YKU9_9PSED</name>
<protein>
    <submittedName>
        <fullName evidence="2">Uncharacterized protein</fullName>
    </submittedName>
</protein>
<dbReference type="RefSeq" id="WP_057010611.1">
    <property type="nucleotide sequence ID" value="NZ_JYLH01000001.1"/>
</dbReference>
<dbReference type="Proteomes" id="UP000051446">
    <property type="component" value="Unassembled WGS sequence"/>
</dbReference>
<dbReference type="EMBL" id="JYLH01000001">
    <property type="protein sequence ID" value="KRP48733.1"/>
    <property type="molecule type" value="Genomic_DNA"/>
</dbReference>
<dbReference type="PATRIC" id="fig|75588.4.peg.1911"/>
<dbReference type="AlphaFoldDB" id="A0A0R2YKU9"/>
<comment type="caution">
    <text evidence="2">The sequence shown here is derived from an EMBL/GenBank/DDBJ whole genome shotgun (WGS) entry which is preliminary data.</text>
</comment>
<feature type="region of interest" description="Disordered" evidence="1">
    <location>
        <begin position="1"/>
        <end position="22"/>
    </location>
</feature>
<sequence length="146" mass="16091">MHGSEGKDALHSTPEDDPRPKLLPRVLGSLAIVGLMIGLMIGRLTTPDPVELQQIETAADGIVVWFNSEPKLHGEHIDGTVALLFDALGKPAGGQLKVNDKDVNWRVRKTDGGLLLNLVAARPLRGEWKGEQVDDRWRLEVHLQEQ</sequence>
<feature type="compositionally biased region" description="Basic and acidic residues" evidence="1">
    <location>
        <begin position="1"/>
        <end position="20"/>
    </location>
</feature>
<accession>A0A0R2YKU9</accession>
<evidence type="ECO:0000256" key="1">
    <source>
        <dbReference type="SAM" id="MobiDB-lite"/>
    </source>
</evidence>
<evidence type="ECO:0000313" key="2">
    <source>
        <dbReference type="EMBL" id="KRP48733.1"/>
    </source>
</evidence>
<evidence type="ECO:0000313" key="3">
    <source>
        <dbReference type="Proteomes" id="UP000051446"/>
    </source>
</evidence>